<comment type="caution">
    <text evidence="5">The sequence shown here is derived from an EMBL/GenBank/DDBJ whole genome shotgun (WGS) entry which is preliminary data.</text>
</comment>
<dbReference type="Gene3D" id="3.40.50.300">
    <property type="entry name" value="P-loop containing nucleotide triphosphate hydrolases"/>
    <property type="match status" value="1"/>
</dbReference>
<dbReference type="InterPro" id="IPR050168">
    <property type="entry name" value="AAA_ATPase_domain"/>
</dbReference>
<feature type="region of interest" description="Disordered" evidence="3">
    <location>
        <begin position="367"/>
        <end position="398"/>
    </location>
</feature>
<evidence type="ECO:0000259" key="4">
    <source>
        <dbReference type="SMART" id="SM00382"/>
    </source>
</evidence>
<dbReference type="AlphaFoldDB" id="A0A819GTD6"/>
<gene>
    <name evidence="5" type="ORF">JBS370_LOCUS20133</name>
</gene>
<evidence type="ECO:0000256" key="2">
    <source>
        <dbReference type="ARBA" id="ARBA00022840"/>
    </source>
</evidence>
<protein>
    <recommendedName>
        <fullName evidence="4">AAA+ ATPase domain-containing protein</fullName>
    </recommendedName>
</protein>
<dbReference type="EMBL" id="CAJOBD010002497">
    <property type="protein sequence ID" value="CAF3886512.1"/>
    <property type="molecule type" value="Genomic_DNA"/>
</dbReference>
<proteinExistence type="predicted"/>
<dbReference type="InterPro" id="IPR003593">
    <property type="entry name" value="AAA+_ATPase"/>
</dbReference>
<keyword evidence="2" id="KW-0067">ATP-binding</keyword>
<accession>A0A819GTD6</accession>
<dbReference type="SMART" id="SM00382">
    <property type="entry name" value="AAA"/>
    <property type="match status" value="1"/>
</dbReference>
<dbReference type="PANTHER" id="PTHR23077">
    <property type="entry name" value="AAA-FAMILY ATPASE"/>
    <property type="match status" value="1"/>
</dbReference>
<dbReference type="InterPro" id="IPR027417">
    <property type="entry name" value="P-loop_NTPase"/>
</dbReference>
<dbReference type="Pfam" id="PF00004">
    <property type="entry name" value="AAA"/>
    <property type="match status" value="1"/>
</dbReference>
<evidence type="ECO:0000313" key="6">
    <source>
        <dbReference type="Proteomes" id="UP000663836"/>
    </source>
</evidence>
<organism evidence="5 6">
    <name type="scientific">Rotaria sordida</name>
    <dbReference type="NCBI Taxonomy" id="392033"/>
    <lineage>
        <taxon>Eukaryota</taxon>
        <taxon>Metazoa</taxon>
        <taxon>Spiralia</taxon>
        <taxon>Gnathifera</taxon>
        <taxon>Rotifera</taxon>
        <taxon>Eurotatoria</taxon>
        <taxon>Bdelloidea</taxon>
        <taxon>Philodinida</taxon>
        <taxon>Philodinidae</taxon>
        <taxon>Rotaria</taxon>
    </lineage>
</organism>
<reference evidence="5" key="1">
    <citation type="submission" date="2021-02" db="EMBL/GenBank/DDBJ databases">
        <authorList>
            <person name="Nowell W R."/>
        </authorList>
    </citation>
    <scope>NUCLEOTIDE SEQUENCE</scope>
</reference>
<dbReference type="PROSITE" id="PS00674">
    <property type="entry name" value="AAA"/>
    <property type="match status" value="1"/>
</dbReference>
<dbReference type="GO" id="GO:0016887">
    <property type="term" value="F:ATP hydrolysis activity"/>
    <property type="evidence" value="ECO:0007669"/>
    <property type="project" value="InterPro"/>
</dbReference>
<dbReference type="InterPro" id="IPR003960">
    <property type="entry name" value="ATPase_AAA_CS"/>
</dbReference>
<feature type="compositionally biased region" description="Basic and acidic residues" evidence="3">
    <location>
        <begin position="373"/>
        <end position="398"/>
    </location>
</feature>
<keyword evidence="1" id="KW-0547">Nucleotide-binding</keyword>
<dbReference type="PANTHER" id="PTHR23077:SF171">
    <property type="entry name" value="NUCLEAR VALOSIN-CONTAINING PROTEIN-LIKE"/>
    <property type="match status" value="1"/>
</dbReference>
<dbReference type="SUPFAM" id="SSF52540">
    <property type="entry name" value="P-loop containing nucleoside triphosphate hydrolases"/>
    <property type="match status" value="1"/>
</dbReference>
<evidence type="ECO:0000256" key="3">
    <source>
        <dbReference type="SAM" id="MobiDB-lite"/>
    </source>
</evidence>
<evidence type="ECO:0000256" key="1">
    <source>
        <dbReference type="ARBA" id="ARBA00022741"/>
    </source>
</evidence>
<dbReference type="GO" id="GO:0005524">
    <property type="term" value="F:ATP binding"/>
    <property type="evidence" value="ECO:0007669"/>
    <property type="project" value="UniProtKB-KW"/>
</dbReference>
<feature type="domain" description="AAA+ ATPase" evidence="4">
    <location>
        <begin position="437"/>
        <end position="575"/>
    </location>
</feature>
<dbReference type="Proteomes" id="UP000663836">
    <property type="component" value="Unassembled WGS sequence"/>
</dbReference>
<dbReference type="InterPro" id="IPR003959">
    <property type="entry name" value="ATPase_AAA_core"/>
</dbReference>
<name>A0A819GTD6_9BILA</name>
<sequence>MPSNRQSVFAFLNVTESVATIDRIRLEQLRSDYATMIKTQSMATTTTTANLDYQLKSIAEKFMLIDDSINLDHLNLCVSCSSLDVACEAMVGKYIDALMAERRNARKATQMNVKPTVPSSSSAAAAPIATESLKQIICQIIVKQNDSAVIEFIQTFLLSPLAEITSKRNSQEKFEILSSNRFVHGHLISGCTLDVFIRSQLHARGDTIDVGRSLSKLPLVDPITLVDEFDTWYFDHLRGIFELNLIVEKKEFPRRWKLASDAQLFYLIELPGQQRTNDHENEKTIRSIDRPSTVSLERFVEDVCEKENNGMTAKWIEALRADDMLTFDHLANLKHAEWSELKVLSINGKKILKSYIDREKQMASDAKTTTQVKIDDSNKKSGRIHEHRQTMERLEQERNKLRTDIQATEDLIENIEKGLMERDVQSSEKTDRDLIKPNRGFIMYGPPGTGKSDIMSKLSVRMGVSMVAPPIAAGELNRPLVGESERIISDICMRCHRTPYLMCCVSIDEIDSLAPKRKDNSSDGNIAKLSVLLSVIDGIKDVPNLMIFCATNRLHMMDEAFLRRMSGKFFVGRPSSHARKSILSGMKSWHIPPHLLESLTMATTNFSGAALRALRRLITVHCIDMQRINPRYQLDYCTMLQLADTTARQYRIVIGSGTLPTLLLRVADRNPLFENNQEPRARFNDLVNKKNSVYTGKIIVNLHGRRIDVEAINIHPITGECEKVVYLEYLTDSETSIQELLERLTVYGKSRNVQLLQLIDLNLLSAESAYDEKEKFEILKERLDECAAYRRSMIVYDLDSLIGINKSEGNSSMGRSTNLSLINHNVYTYVKDKFISAYIQSSTFSNNDHNKDTIVNEEKWSVMVIRDPFLLRQFCDDVVFTRPVSEIEEEEAEMRRVDQLIKCVQCNDFYLEQDNKMGVCVHHDGFIYDNHSLTLIQWGQQATIAQLLKEEAEAVKQSTTNVLTPEQKERLEREKQRFKYICCNQTVQASGMMGGCKRGKHSPANVTLIQWEYSCDHNREYQDKRLTLLQSRIQ</sequence>
<evidence type="ECO:0000313" key="5">
    <source>
        <dbReference type="EMBL" id="CAF3886512.1"/>
    </source>
</evidence>